<protein>
    <submittedName>
        <fullName evidence="1">Uncharacterized protein</fullName>
    </submittedName>
</protein>
<name>A0A2P2J4R5_RHIMU</name>
<dbReference type="EMBL" id="GGEC01007904">
    <property type="protein sequence ID" value="MBW88387.1"/>
    <property type="molecule type" value="Transcribed_RNA"/>
</dbReference>
<sequence>MRALFSLT</sequence>
<proteinExistence type="predicted"/>
<evidence type="ECO:0000313" key="1">
    <source>
        <dbReference type="EMBL" id="MBW88387.1"/>
    </source>
</evidence>
<accession>A0A2P2J4R5</accession>
<organism evidence="1">
    <name type="scientific">Rhizophora mucronata</name>
    <name type="common">Asiatic mangrove</name>
    <dbReference type="NCBI Taxonomy" id="61149"/>
    <lineage>
        <taxon>Eukaryota</taxon>
        <taxon>Viridiplantae</taxon>
        <taxon>Streptophyta</taxon>
        <taxon>Embryophyta</taxon>
        <taxon>Tracheophyta</taxon>
        <taxon>Spermatophyta</taxon>
        <taxon>Magnoliopsida</taxon>
        <taxon>eudicotyledons</taxon>
        <taxon>Gunneridae</taxon>
        <taxon>Pentapetalae</taxon>
        <taxon>rosids</taxon>
        <taxon>fabids</taxon>
        <taxon>Malpighiales</taxon>
        <taxon>Rhizophoraceae</taxon>
        <taxon>Rhizophora</taxon>
    </lineage>
</organism>
<reference evidence="1" key="1">
    <citation type="submission" date="2018-02" db="EMBL/GenBank/DDBJ databases">
        <title>Rhizophora mucronata_Transcriptome.</title>
        <authorList>
            <person name="Meera S.P."/>
            <person name="Sreeshan A."/>
            <person name="Augustine A."/>
        </authorList>
    </citation>
    <scope>NUCLEOTIDE SEQUENCE</scope>
    <source>
        <tissue evidence="1">Leaf</tissue>
    </source>
</reference>